<keyword evidence="2" id="KW-1185">Reference proteome</keyword>
<dbReference type="EMBL" id="JAALDL010000035">
    <property type="protein sequence ID" value="NGO00409.1"/>
    <property type="molecule type" value="Genomic_DNA"/>
</dbReference>
<evidence type="ECO:0000313" key="2">
    <source>
        <dbReference type="Proteomes" id="UP000473008"/>
    </source>
</evidence>
<protein>
    <submittedName>
        <fullName evidence="1">Sel1 repeat family protein</fullName>
    </submittedName>
</protein>
<reference evidence="1 2" key="1">
    <citation type="submission" date="2020-02" db="EMBL/GenBank/DDBJ databases">
        <title>The draft genome of Grimontia sedimenta sp. nov., isolated from benthic sediments near coral reefs south of Kuwait.</title>
        <authorList>
            <person name="Mahmoud H.M."/>
            <person name="Jose L."/>
            <person name="Eapen S."/>
        </authorList>
    </citation>
    <scope>NUCLEOTIDE SEQUENCE [LARGE SCALE GENOMIC DNA]</scope>
    <source>
        <strain evidence="1 2">S25</strain>
    </source>
</reference>
<dbReference type="Proteomes" id="UP000473008">
    <property type="component" value="Unassembled WGS sequence"/>
</dbReference>
<gene>
    <name evidence="1" type="ORF">G5S52_23185</name>
</gene>
<name>A0A6M1RR35_9GAMM</name>
<sequence>MRKNILISFIFLVGLIGVALFSANSPSKEQDRGPKALTHFFAESLKEPLSDPYTSSLYRPGEILFEPLLDYQNGRLDRAIPKLKSLSDKGNADAMYWYANHLMRVSVKSRLDGYKWFEKSAKQGNPYSAMMLDSANETCRTYFGSLCEASWGEVSKQLLRERAEQGDIRAKYYLEKPKDPFISKNFSKWISLIEEAAKENFFAPVMELIFVYENQSKLNKEQRNDLRHVLTFMANRNFVPAYDRLYVYSDSQTTYDEAIKLGSKAQLTDRALECGEISDTISDSDLIDCLSEGYTLEEVYNDSLPLRFIHTPNKPEIIEKAKLKSTEFIKSMTPMIYIDEMHENGFY</sequence>
<comment type="caution">
    <text evidence="1">The sequence shown here is derived from an EMBL/GenBank/DDBJ whole genome shotgun (WGS) entry which is preliminary data.</text>
</comment>
<dbReference type="RefSeq" id="WP_165018824.1">
    <property type="nucleotide sequence ID" value="NZ_JAALDL010000035.1"/>
</dbReference>
<dbReference type="AlphaFoldDB" id="A0A6M1RR35"/>
<accession>A0A6M1RR35</accession>
<dbReference type="SUPFAM" id="SSF81901">
    <property type="entry name" value="HCP-like"/>
    <property type="match status" value="1"/>
</dbReference>
<proteinExistence type="predicted"/>
<dbReference type="InterPro" id="IPR011990">
    <property type="entry name" value="TPR-like_helical_dom_sf"/>
</dbReference>
<dbReference type="Gene3D" id="1.25.40.10">
    <property type="entry name" value="Tetratricopeptide repeat domain"/>
    <property type="match status" value="1"/>
</dbReference>
<evidence type="ECO:0000313" key="1">
    <source>
        <dbReference type="EMBL" id="NGO00409.1"/>
    </source>
</evidence>
<organism evidence="1 2">
    <name type="scientific">Grimontia sedimenti</name>
    <dbReference type="NCBI Taxonomy" id="2711294"/>
    <lineage>
        <taxon>Bacteria</taxon>
        <taxon>Pseudomonadati</taxon>
        <taxon>Pseudomonadota</taxon>
        <taxon>Gammaproteobacteria</taxon>
        <taxon>Vibrionales</taxon>
        <taxon>Vibrionaceae</taxon>
        <taxon>Grimontia</taxon>
    </lineage>
</organism>